<keyword evidence="3" id="KW-0479">Metal-binding</keyword>
<gene>
    <name evidence="7" type="ORF">C4N25_07280</name>
</gene>
<evidence type="ECO:0000313" key="8">
    <source>
        <dbReference type="Proteomes" id="UP000251634"/>
    </source>
</evidence>
<dbReference type="GO" id="GO:0006281">
    <property type="term" value="P:DNA repair"/>
    <property type="evidence" value="ECO:0007669"/>
    <property type="project" value="InterPro"/>
</dbReference>
<evidence type="ECO:0000256" key="5">
    <source>
        <dbReference type="ARBA" id="ARBA00022842"/>
    </source>
</evidence>
<dbReference type="PRINTS" id="PR01402">
    <property type="entry name" value="MUTATORMUTX"/>
</dbReference>
<keyword evidence="5" id="KW-0460">Magnesium</keyword>
<evidence type="ECO:0000256" key="2">
    <source>
        <dbReference type="ARBA" id="ARBA00005582"/>
    </source>
</evidence>
<evidence type="ECO:0000256" key="4">
    <source>
        <dbReference type="ARBA" id="ARBA00022801"/>
    </source>
</evidence>
<dbReference type="PROSITE" id="PS51462">
    <property type="entry name" value="NUDIX"/>
    <property type="match status" value="1"/>
</dbReference>
<keyword evidence="4" id="KW-0378">Hydrolase</keyword>
<dbReference type="CDD" id="cd18886">
    <property type="entry name" value="NUDIX_MutT_Nudt1"/>
    <property type="match status" value="1"/>
</dbReference>
<dbReference type="GO" id="GO:0046872">
    <property type="term" value="F:metal ion binding"/>
    <property type="evidence" value="ECO:0007669"/>
    <property type="project" value="UniProtKB-KW"/>
</dbReference>
<evidence type="ECO:0000256" key="3">
    <source>
        <dbReference type="ARBA" id="ARBA00022723"/>
    </source>
</evidence>
<dbReference type="EMBL" id="PRKZ01000004">
    <property type="protein sequence ID" value="RAW49982.1"/>
    <property type="molecule type" value="Genomic_DNA"/>
</dbReference>
<protein>
    <submittedName>
        <fullName evidence="7">8-oxo-dGTP diphosphatase</fullName>
    </submittedName>
</protein>
<dbReference type="GO" id="GO:0008413">
    <property type="term" value="F:8-oxo-7,8-dihydroguanosine triphosphate pyrophosphatase activity"/>
    <property type="evidence" value="ECO:0007669"/>
    <property type="project" value="InterPro"/>
</dbReference>
<feature type="domain" description="Nudix hydrolase" evidence="6">
    <location>
        <begin position="12"/>
        <end position="142"/>
    </location>
</feature>
<accession>A0A329TKK8</accession>
<dbReference type="PROSITE" id="PS00893">
    <property type="entry name" value="NUDIX_BOX"/>
    <property type="match status" value="1"/>
</dbReference>
<dbReference type="Proteomes" id="UP000251634">
    <property type="component" value="Unassembled WGS sequence"/>
</dbReference>
<proteinExistence type="inferred from homology"/>
<evidence type="ECO:0000313" key="7">
    <source>
        <dbReference type="EMBL" id="RAW49982.1"/>
    </source>
</evidence>
<comment type="similarity">
    <text evidence="2">Belongs to the Nudix hydrolase family.</text>
</comment>
<dbReference type="InterPro" id="IPR015797">
    <property type="entry name" value="NUDIX_hydrolase-like_dom_sf"/>
</dbReference>
<comment type="cofactor">
    <cofactor evidence="1">
        <name>Mg(2+)</name>
        <dbReference type="ChEBI" id="CHEBI:18420"/>
    </cofactor>
</comment>
<dbReference type="PANTHER" id="PTHR43758:SF2">
    <property type="entry name" value="OXIDIZED PURINE NUCLEOSIDE TRIPHOSPHATE HYDROLASE"/>
    <property type="match status" value="1"/>
</dbReference>
<dbReference type="Pfam" id="PF00293">
    <property type="entry name" value="NUDIX"/>
    <property type="match status" value="1"/>
</dbReference>
<evidence type="ECO:0000259" key="6">
    <source>
        <dbReference type="PROSITE" id="PS51462"/>
    </source>
</evidence>
<sequence length="168" mass="19858">MNLGSFMDPEYPIFSTTLCYLEREDAYLMLHRVKKQDDYNHDKWVGVGGKFERFESPEDCLLREVREETGLTLTRWRCRGLLTFLWGNMTEFIHLYTADRWEGEMIKGDACKEGVLEWVPKEKVTSLPIWEGDKIFFRLLKEERPYFSLKLVYEGDTLKQAVLDGKAL</sequence>
<dbReference type="SUPFAM" id="SSF55811">
    <property type="entry name" value="Nudix"/>
    <property type="match status" value="1"/>
</dbReference>
<dbReference type="PANTHER" id="PTHR43758">
    <property type="entry name" value="7,8-DIHYDRO-8-OXOGUANINE TRIPHOSPHATASE"/>
    <property type="match status" value="1"/>
</dbReference>
<dbReference type="GO" id="GO:0005737">
    <property type="term" value="C:cytoplasm"/>
    <property type="evidence" value="ECO:0007669"/>
    <property type="project" value="TreeGrafter"/>
</dbReference>
<name>A0A329TKK8_9FIRM</name>
<dbReference type="InterPro" id="IPR020084">
    <property type="entry name" value="NUDIX_hydrolase_CS"/>
</dbReference>
<evidence type="ECO:0000256" key="1">
    <source>
        <dbReference type="ARBA" id="ARBA00001946"/>
    </source>
</evidence>
<dbReference type="RefSeq" id="WP_022256916.1">
    <property type="nucleotide sequence ID" value="NZ_PRKZ01000004.1"/>
</dbReference>
<comment type="caution">
    <text evidence="7">The sequence shown here is derived from an EMBL/GenBank/DDBJ whole genome shotgun (WGS) entry which is preliminary data.</text>
</comment>
<reference evidence="7 8" key="1">
    <citation type="submission" date="2018-02" db="EMBL/GenBank/DDBJ databases">
        <title>Complete genome sequencing of Faecalibacterium prausnitzii strains isolated from the human gut.</title>
        <authorList>
            <person name="Fitzgerald B.C."/>
            <person name="Shkoporov A.N."/>
            <person name="Ross P.R."/>
            <person name="Hill C."/>
        </authorList>
    </citation>
    <scope>NUCLEOTIDE SEQUENCE [LARGE SCALE GENOMIC DNA]</scope>
    <source>
        <strain evidence="7 8">APC942/8-14-2</strain>
    </source>
</reference>
<organism evidence="7 8">
    <name type="scientific">Faecalibacterium prausnitzii</name>
    <dbReference type="NCBI Taxonomy" id="853"/>
    <lineage>
        <taxon>Bacteria</taxon>
        <taxon>Bacillati</taxon>
        <taxon>Bacillota</taxon>
        <taxon>Clostridia</taxon>
        <taxon>Eubacteriales</taxon>
        <taxon>Oscillospiraceae</taxon>
        <taxon>Faecalibacterium</taxon>
    </lineage>
</organism>
<dbReference type="AlphaFoldDB" id="A0A329TKK8"/>
<dbReference type="InterPro" id="IPR000086">
    <property type="entry name" value="NUDIX_hydrolase_dom"/>
</dbReference>
<dbReference type="InterPro" id="IPR003562">
    <property type="entry name" value="Mutator_MutX_prot"/>
</dbReference>
<dbReference type="Gene3D" id="3.90.79.10">
    <property type="entry name" value="Nucleoside Triphosphate Pyrophosphohydrolase"/>
    <property type="match status" value="1"/>
</dbReference>